<sequence length="399" mass="41660">MTRRTVVLGAGYAGLAAATGIARRTRDVEVQLVDANPHFVERVRLHELAAGSGTAERPLGRILAGTGIRARTGRVESLDLPRGEVVLAGGDRIGYDDLVYALGSRTRVDHVPGVAGHAYTLDGPGIGGRGARGLAEALRTARTVVVCGGGLTGIEAASEIAESYPGVDVTLATRGTLGPVLTDRGRAHVRTVLGRLGVRVLEGATVAEVTPSTVELADGTTLPSDATVWCGSFAASPIAAAAGLAVDDGGRVLVDETLRSTTHPEVYAAGDGAAVRMPWGTPRMSCQAGLPMGLHVAESLARTVSGRAARTYQYRFMDLCVSLGRRDGLIELLHSDDSPARVLLTGRSAARFKEYVCRAASWAARRGPRVSARSLYPRADVPTSDTTLATLRAARATAR</sequence>
<dbReference type="RefSeq" id="WP_203664011.1">
    <property type="nucleotide sequence ID" value="NZ_BAAAZM010000001.1"/>
</dbReference>
<dbReference type="AlphaFoldDB" id="A0A8J3JFA5"/>
<organism evidence="7 8">
    <name type="scientific">Actinocatenispora rupis</name>
    <dbReference type="NCBI Taxonomy" id="519421"/>
    <lineage>
        <taxon>Bacteria</taxon>
        <taxon>Bacillati</taxon>
        <taxon>Actinomycetota</taxon>
        <taxon>Actinomycetes</taxon>
        <taxon>Micromonosporales</taxon>
        <taxon>Micromonosporaceae</taxon>
        <taxon>Actinocatenispora</taxon>
    </lineage>
</organism>
<evidence type="ECO:0000256" key="2">
    <source>
        <dbReference type="ARBA" id="ARBA00005272"/>
    </source>
</evidence>
<gene>
    <name evidence="7" type="ORF">Aru02nite_65130</name>
</gene>
<evidence type="ECO:0000313" key="8">
    <source>
        <dbReference type="Proteomes" id="UP000612808"/>
    </source>
</evidence>
<dbReference type="Proteomes" id="UP000612808">
    <property type="component" value="Unassembled WGS sequence"/>
</dbReference>
<keyword evidence="5" id="KW-0560">Oxidoreductase</keyword>
<proteinExistence type="inferred from homology"/>
<dbReference type="Pfam" id="PF07992">
    <property type="entry name" value="Pyr_redox_2"/>
    <property type="match status" value="1"/>
</dbReference>
<evidence type="ECO:0000259" key="6">
    <source>
        <dbReference type="Pfam" id="PF07992"/>
    </source>
</evidence>
<dbReference type="SUPFAM" id="SSF51905">
    <property type="entry name" value="FAD/NAD(P)-binding domain"/>
    <property type="match status" value="1"/>
</dbReference>
<dbReference type="InterPro" id="IPR051169">
    <property type="entry name" value="NADH-Q_oxidoreductase"/>
</dbReference>
<evidence type="ECO:0000313" key="7">
    <source>
        <dbReference type="EMBL" id="GID15624.1"/>
    </source>
</evidence>
<dbReference type="PANTHER" id="PTHR42913:SF3">
    <property type="entry name" value="64 KDA MITOCHONDRIAL NADH DEHYDROGENASE (EUROFUNG)"/>
    <property type="match status" value="1"/>
</dbReference>
<dbReference type="Gene3D" id="3.50.50.100">
    <property type="match status" value="1"/>
</dbReference>
<dbReference type="GO" id="GO:0003955">
    <property type="term" value="F:NAD(P)H dehydrogenase (quinone) activity"/>
    <property type="evidence" value="ECO:0007669"/>
    <property type="project" value="TreeGrafter"/>
</dbReference>
<dbReference type="InterPro" id="IPR036188">
    <property type="entry name" value="FAD/NAD-bd_sf"/>
</dbReference>
<evidence type="ECO:0000256" key="4">
    <source>
        <dbReference type="ARBA" id="ARBA00022827"/>
    </source>
</evidence>
<keyword evidence="4" id="KW-0274">FAD</keyword>
<accession>A0A8J3JFA5</accession>
<comment type="caution">
    <text evidence="7">The sequence shown here is derived from an EMBL/GenBank/DDBJ whole genome shotgun (WGS) entry which is preliminary data.</text>
</comment>
<dbReference type="GO" id="GO:0019646">
    <property type="term" value="P:aerobic electron transport chain"/>
    <property type="evidence" value="ECO:0007669"/>
    <property type="project" value="TreeGrafter"/>
</dbReference>
<dbReference type="PRINTS" id="PR00469">
    <property type="entry name" value="PNDRDTASEII"/>
</dbReference>
<comment type="cofactor">
    <cofactor evidence="1">
        <name>FAD</name>
        <dbReference type="ChEBI" id="CHEBI:57692"/>
    </cofactor>
</comment>
<dbReference type="EMBL" id="BOMB01000045">
    <property type="protein sequence ID" value="GID15624.1"/>
    <property type="molecule type" value="Genomic_DNA"/>
</dbReference>
<keyword evidence="8" id="KW-1185">Reference proteome</keyword>
<comment type="similarity">
    <text evidence="2">Belongs to the NADH dehydrogenase family.</text>
</comment>
<feature type="domain" description="FAD/NAD(P)-binding" evidence="6">
    <location>
        <begin position="4"/>
        <end position="279"/>
    </location>
</feature>
<dbReference type="PANTHER" id="PTHR42913">
    <property type="entry name" value="APOPTOSIS-INDUCING FACTOR 1"/>
    <property type="match status" value="1"/>
</dbReference>
<dbReference type="InterPro" id="IPR023753">
    <property type="entry name" value="FAD/NAD-binding_dom"/>
</dbReference>
<evidence type="ECO:0000256" key="5">
    <source>
        <dbReference type="ARBA" id="ARBA00023002"/>
    </source>
</evidence>
<keyword evidence="3" id="KW-0285">Flavoprotein</keyword>
<evidence type="ECO:0000256" key="1">
    <source>
        <dbReference type="ARBA" id="ARBA00001974"/>
    </source>
</evidence>
<evidence type="ECO:0000256" key="3">
    <source>
        <dbReference type="ARBA" id="ARBA00022630"/>
    </source>
</evidence>
<name>A0A8J3JFA5_9ACTN</name>
<reference evidence="7" key="1">
    <citation type="submission" date="2021-01" db="EMBL/GenBank/DDBJ databases">
        <title>Whole genome shotgun sequence of Actinocatenispora rupis NBRC 107355.</title>
        <authorList>
            <person name="Komaki H."/>
            <person name="Tamura T."/>
        </authorList>
    </citation>
    <scope>NUCLEOTIDE SEQUENCE</scope>
    <source>
        <strain evidence="7">NBRC 107355</strain>
    </source>
</reference>
<dbReference type="PRINTS" id="PR00368">
    <property type="entry name" value="FADPNR"/>
</dbReference>
<protein>
    <submittedName>
        <fullName evidence="7">Oxidoreductase</fullName>
    </submittedName>
</protein>